<dbReference type="SUPFAM" id="SSF53448">
    <property type="entry name" value="Nucleotide-diphospho-sugar transferases"/>
    <property type="match status" value="1"/>
</dbReference>
<accession>A0A6L3ZHW8</accession>
<evidence type="ECO:0000313" key="6">
    <source>
        <dbReference type="Proteomes" id="UP000484164"/>
    </source>
</evidence>
<organism evidence="5 6">
    <name type="scientific">Phaeocystidibacter marisrubri</name>
    <dbReference type="NCBI Taxonomy" id="1577780"/>
    <lineage>
        <taxon>Bacteria</taxon>
        <taxon>Pseudomonadati</taxon>
        <taxon>Bacteroidota</taxon>
        <taxon>Flavobacteriia</taxon>
        <taxon>Flavobacteriales</taxon>
        <taxon>Phaeocystidibacteraceae</taxon>
        <taxon>Phaeocystidibacter</taxon>
    </lineage>
</organism>
<reference evidence="5 6" key="1">
    <citation type="submission" date="2019-10" db="EMBL/GenBank/DDBJ databases">
        <title>Genome sequence of Phaeocystidibacter marisrubri JCM30614 (type strain).</title>
        <authorList>
            <person name="Bowman J.P."/>
        </authorList>
    </citation>
    <scope>NUCLEOTIDE SEQUENCE [LARGE SCALE GENOMIC DNA]</scope>
    <source>
        <strain evidence="5 6">JCM 30614</strain>
    </source>
</reference>
<evidence type="ECO:0000256" key="3">
    <source>
        <dbReference type="ARBA" id="ARBA00022679"/>
    </source>
</evidence>
<feature type="domain" description="Glycosyltransferase 2-like" evidence="4">
    <location>
        <begin position="6"/>
        <end position="116"/>
    </location>
</feature>
<evidence type="ECO:0000256" key="1">
    <source>
        <dbReference type="ARBA" id="ARBA00006739"/>
    </source>
</evidence>
<dbReference type="InterPro" id="IPR029044">
    <property type="entry name" value="Nucleotide-diphossugar_trans"/>
</dbReference>
<keyword evidence="6" id="KW-1185">Reference proteome</keyword>
<proteinExistence type="inferred from homology"/>
<comment type="caution">
    <text evidence="5">The sequence shown here is derived from an EMBL/GenBank/DDBJ whole genome shotgun (WGS) entry which is preliminary data.</text>
</comment>
<evidence type="ECO:0000259" key="4">
    <source>
        <dbReference type="Pfam" id="PF00535"/>
    </source>
</evidence>
<dbReference type="Gene3D" id="3.90.550.10">
    <property type="entry name" value="Spore Coat Polysaccharide Biosynthesis Protein SpsA, Chain A"/>
    <property type="match status" value="1"/>
</dbReference>
<keyword evidence="2" id="KW-0328">Glycosyltransferase</keyword>
<dbReference type="Proteomes" id="UP000484164">
    <property type="component" value="Unassembled WGS sequence"/>
</dbReference>
<protein>
    <submittedName>
        <fullName evidence="5">Glycosyltransferase family 2 protein</fullName>
    </submittedName>
</protein>
<dbReference type="OrthoDB" id="9771846at2"/>
<evidence type="ECO:0000256" key="2">
    <source>
        <dbReference type="ARBA" id="ARBA00022676"/>
    </source>
</evidence>
<sequence>MKSIAVAILNWNGRPLLERFLPSVLQHSDQGDVIVIDNGSTDDSIEWLKSHHPDVRIIALESNSGYAGGYNEGMKQIEHEYVVLLNSDVEVTKNWLQPILDRFASDEQIGAIQPKILSLNEPSKFEYAGAAGGFIDQLGYPFCRGRIFYFTEEDKGQYNDAMPVFWSTGACLAVRAEAYHKAGELDPQFFAHMEEIDLCWRMQRNGYSCWVEPASEVYHLGGGTLSSQSTQKTYLNFRNNLILLTKNLPQRKILSVILARLILDGVAGIQFALKGQIPHTLAIVKAHFHFYGRYGKIVKRRSGEFPWPLTGVYRQSIVRQVFLGGMKSFDKLTKSAFTFPKASRNS</sequence>
<dbReference type="InterPro" id="IPR001173">
    <property type="entry name" value="Glyco_trans_2-like"/>
</dbReference>
<dbReference type="CDD" id="cd04186">
    <property type="entry name" value="GT_2_like_c"/>
    <property type="match status" value="1"/>
</dbReference>
<dbReference type="PANTHER" id="PTHR43179">
    <property type="entry name" value="RHAMNOSYLTRANSFERASE WBBL"/>
    <property type="match status" value="1"/>
</dbReference>
<dbReference type="PANTHER" id="PTHR43179:SF12">
    <property type="entry name" value="GALACTOFURANOSYLTRANSFERASE GLFT2"/>
    <property type="match status" value="1"/>
</dbReference>
<dbReference type="AlphaFoldDB" id="A0A6L3ZHW8"/>
<keyword evidence="3 5" id="KW-0808">Transferase</keyword>
<name>A0A6L3ZHW8_9FLAO</name>
<comment type="similarity">
    <text evidence="1">Belongs to the glycosyltransferase 2 family.</text>
</comment>
<gene>
    <name evidence="5" type="ORF">F8C82_03305</name>
</gene>
<dbReference type="EMBL" id="WBVQ01000001">
    <property type="protein sequence ID" value="KAB2817437.1"/>
    <property type="molecule type" value="Genomic_DNA"/>
</dbReference>
<dbReference type="RefSeq" id="WP_151692008.1">
    <property type="nucleotide sequence ID" value="NZ_BMGX01000002.1"/>
</dbReference>
<evidence type="ECO:0000313" key="5">
    <source>
        <dbReference type="EMBL" id="KAB2817437.1"/>
    </source>
</evidence>
<dbReference type="GO" id="GO:0016757">
    <property type="term" value="F:glycosyltransferase activity"/>
    <property type="evidence" value="ECO:0007669"/>
    <property type="project" value="UniProtKB-KW"/>
</dbReference>
<dbReference type="Pfam" id="PF00535">
    <property type="entry name" value="Glycos_transf_2"/>
    <property type="match status" value="1"/>
</dbReference>